<comment type="function">
    <text evidence="3">PPIases accelerate the folding of proteins. It catalyzes the cis-trans isomerization of proline imidic peptide bonds in oligopeptides.</text>
</comment>
<evidence type="ECO:0000313" key="5">
    <source>
        <dbReference type="EMBL" id="WND02264.1"/>
    </source>
</evidence>
<evidence type="ECO:0000313" key="6">
    <source>
        <dbReference type="Proteomes" id="UP001268683"/>
    </source>
</evidence>
<evidence type="ECO:0000256" key="1">
    <source>
        <dbReference type="ARBA" id="ARBA00023110"/>
    </source>
</evidence>
<accession>A0AA52EH85</accession>
<dbReference type="PANTHER" id="PTHR45625">
    <property type="entry name" value="PEPTIDYL-PROLYL CIS-TRANS ISOMERASE-RELATED"/>
    <property type="match status" value="1"/>
</dbReference>
<proteinExistence type="inferred from homology"/>
<dbReference type="RefSeq" id="WP_310798100.1">
    <property type="nucleotide sequence ID" value="NZ_CP123872.1"/>
</dbReference>
<dbReference type="CDD" id="cd00317">
    <property type="entry name" value="cyclophilin"/>
    <property type="match status" value="1"/>
</dbReference>
<dbReference type="Gene3D" id="2.40.100.10">
    <property type="entry name" value="Cyclophilin-like"/>
    <property type="match status" value="1"/>
</dbReference>
<keyword evidence="2 3" id="KW-0413">Isomerase</keyword>
<comment type="similarity">
    <text evidence="3">Belongs to the cyclophilin-type PPIase family.</text>
</comment>
<reference evidence="5" key="1">
    <citation type="submission" date="2023-04" db="EMBL/GenBank/DDBJ databases">
        <title>Complete genome sequence of Temperatibacter marinus.</title>
        <authorList>
            <person name="Rong J.-C."/>
            <person name="Yi M.-L."/>
            <person name="Zhao Q."/>
        </authorList>
    </citation>
    <scope>NUCLEOTIDE SEQUENCE</scope>
    <source>
        <strain evidence="5">NBRC 110045</strain>
    </source>
</reference>
<feature type="domain" description="PPIase cyclophilin-type" evidence="4">
    <location>
        <begin position="43"/>
        <end position="167"/>
    </location>
</feature>
<keyword evidence="6" id="KW-1185">Reference proteome</keyword>
<sequence>MYKIVIVLLSIIVCNTCVVARDISFLDAANILVITVETPQQDGSKVTGRVAILMRPDIAPNHVKRVKELARQSFYDGHVFHRVIPGFMAQTGDPTGTGTGGSGQNIKPEFTRTPYLRGTAGMARGEAEDTADSQFFITFTRRADLDMKYTVWGRVIAGMQTVDMIPKGEPPIVPGKMVSVSVASDLKDWESLSKDFK</sequence>
<gene>
    <name evidence="5" type="ORF">QGN29_11960</name>
</gene>
<dbReference type="PANTHER" id="PTHR45625:SF4">
    <property type="entry name" value="PEPTIDYLPROLYL ISOMERASE DOMAIN AND WD REPEAT-CONTAINING PROTEIN 1"/>
    <property type="match status" value="1"/>
</dbReference>
<keyword evidence="1 3" id="KW-0697">Rotamase</keyword>
<name>A0AA52EH85_9PROT</name>
<dbReference type="PRINTS" id="PR00153">
    <property type="entry name" value="CSAPPISMRASE"/>
</dbReference>
<evidence type="ECO:0000256" key="3">
    <source>
        <dbReference type="RuleBase" id="RU363019"/>
    </source>
</evidence>
<dbReference type="InterPro" id="IPR002130">
    <property type="entry name" value="Cyclophilin-type_PPIase_dom"/>
</dbReference>
<dbReference type="KEGG" id="tmk:QGN29_11960"/>
<evidence type="ECO:0000256" key="2">
    <source>
        <dbReference type="ARBA" id="ARBA00023235"/>
    </source>
</evidence>
<protein>
    <recommendedName>
        <fullName evidence="3">Peptidyl-prolyl cis-trans isomerase</fullName>
        <shortName evidence="3">PPIase</shortName>
        <ecNumber evidence="3">5.2.1.8</ecNumber>
    </recommendedName>
</protein>
<dbReference type="Proteomes" id="UP001268683">
    <property type="component" value="Chromosome"/>
</dbReference>
<dbReference type="SUPFAM" id="SSF50891">
    <property type="entry name" value="Cyclophilin-like"/>
    <property type="match status" value="1"/>
</dbReference>
<organism evidence="5 6">
    <name type="scientific">Temperatibacter marinus</name>
    <dbReference type="NCBI Taxonomy" id="1456591"/>
    <lineage>
        <taxon>Bacteria</taxon>
        <taxon>Pseudomonadati</taxon>
        <taxon>Pseudomonadota</taxon>
        <taxon>Alphaproteobacteria</taxon>
        <taxon>Kordiimonadales</taxon>
        <taxon>Temperatibacteraceae</taxon>
        <taxon>Temperatibacter</taxon>
    </lineage>
</organism>
<dbReference type="PROSITE" id="PS50072">
    <property type="entry name" value="CSA_PPIASE_2"/>
    <property type="match status" value="1"/>
</dbReference>
<dbReference type="AlphaFoldDB" id="A0AA52EH85"/>
<dbReference type="EC" id="5.2.1.8" evidence="3"/>
<dbReference type="GO" id="GO:0003755">
    <property type="term" value="F:peptidyl-prolyl cis-trans isomerase activity"/>
    <property type="evidence" value="ECO:0007669"/>
    <property type="project" value="UniProtKB-UniRule"/>
</dbReference>
<evidence type="ECO:0000259" key="4">
    <source>
        <dbReference type="PROSITE" id="PS50072"/>
    </source>
</evidence>
<dbReference type="Pfam" id="PF00160">
    <property type="entry name" value="Pro_isomerase"/>
    <property type="match status" value="1"/>
</dbReference>
<comment type="catalytic activity">
    <reaction evidence="3">
        <text>[protein]-peptidylproline (omega=180) = [protein]-peptidylproline (omega=0)</text>
        <dbReference type="Rhea" id="RHEA:16237"/>
        <dbReference type="Rhea" id="RHEA-COMP:10747"/>
        <dbReference type="Rhea" id="RHEA-COMP:10748"/>
        <dbReference type="ChEBI" id="CHEBI:83833"/>
        <dbReference type="ChEBI" id="CHEBI:83834"/>
        <dbReference type="EC" id="5.2.1.8"/>
    </reaction>
</comment>
<dbReference type="EMBL" id="CP123872">
    <property type="protein sequence ID" value="WND02264.1"/>
    <property type="molecule type" value="Genomic_DNA"/>
</dbReference>
<dbReference type="InterPro" id="IPR029000">
    <property type="entry name" value="Cyclophilin-like_dom_sf"/>
</dbReference>
<dbReference type="InterPro" id="IPR044666">
    <property type="entry name" value="Cyclophilin_A-like"/>
</dbReference>